<feature type="domain" description="ANTAR" evidence="1">
    <location>
        <begin position="123"/>
        <end position="184"/>
    </location>
</feature>
<dbReference type="AlphaFoldDB" id="A0A136Q6I2"/>
<dbReference type="InterPro" id="IPR011006">
    <property type="entry name" value="CheY-like_superfamily"/>
</dbReference>
<dbReference type="SMART" id="SM01012">
    <property type="entry name" value="ANTAR"/>
    <property type="match status" value="1"/>
</dbReference>
<accession>A0A136Q6I2</accession>
<dbReference type="Gene3D" id="1.10.10.10">
    <property type="entry name" value="Winged helix-like DNA-binding domain superfamily/Winged helix DNA-binding domain"/>
    <property type="match status" value="1"/>
</dbReference>
<evidence type="ECO:0000259" key="1">
    <source>
        <dbReference type="PROSITE" id="PS50921"/>
    </source>
</evidence>
<evidence type="ECO:0000313" key="2">
    <source>
        <dbReference type="EMBL" id="KXK66288.1"/>
    </source>
</evidence>
<dbReference type="RefSeq" id="WP_066520559.1">
    <property type="nucleotide sequence ID" value="NZ_CABMOF010000003.1"/>
</dbReference>
<comment type="caution">
    <text evidence="2">The sequence shown here is derived from an EMBL/GenBank/DDBJ whole genome shotgun (WGS) entry which is preliminary data.</text>
</comment>
<dbReference type="PROSITE" id="PS50921">
    <property type="entry name" value="ANTAR"/>
    <property type="match status" value="1"/>
</dbReference>
<protein>
    <submittedName>
        <fullName evidence="2">ANTAR domain protein</fullName>
    </submittedName>
</protein>
<dbReference type="InterPro" id="IPR005561">
    <property type="entry name" value="ANTAR"/>
</dbReference>
<dbReference type="EMBL" id="LSZW01000047">
    <property type="protein sequence ID" value="KXK66288.1"/>
    <property type="molecule type" value="Genomic_DNA"/>
</dbReference>
<dbReference type="Pfam" id="PF03861">
    <property type="entry name" value="ANTAR"/>
    <property type="match status" value="1"/>
</dbReference>
<gene>
    <name evidence="2" type="ORF">HMPREF3293_01025</name>
</gene>
<dbReference type="STRING" id="626937.HMPREF3293_01025"/>
<sequence>MSRILLTSGSLKGRDFFVSLVKEYGDHEMVFAGSGRDARGALSRMDVDLLVIHAPLPDEFGEELAEYASRNSYCGIIVVAKSDTDARSILRVETAGGLVALTPLSKSLFRQTFRLACATRNRMLGIHNENKKLSRRLEDMGLIDRAKCVLIQVLGMTEPQAHRYIEKQAMDMRVSKRQVAEELLKTYEA</sequence>
<dbReference type="Proteomes" id="UP000070366">
    <property type="component" value="Unassembled WGS sequence"/>
</dbReference>
<keyword evidence="3" id="KW-1185">Reference proteome</keyword>
<reference evidence="3" key="1">
    <citation type="submission" date="2016-02" db="EMBL/GenBank/DDBJ databases">
        <authorList>
            <person name="Mitreva M."/>
            <person name="Pepin K.H."/>
            <person name="Mihindukulasuriya K.A."/>
            <person name="Fulton R."/>
            <person name="Fronick C."/>
            <person name="O'Laughlin M."/>
            <person name="Miner T."/>
            <person name="Herter B."/>
            <person name="Rosa B.A."/>
            <person name="Cordes M."/>
            <person name="Tomlinson C."/>
            <person name="Wollam A."/>
            <person name="Palsikar V.B."/>
            <person name="Mardis E.R."/>
            <person name="Wilson R.K."/>
        </authorList>
    </citation>
    <scope>NUCLEOTIDE SEQUENCE [LARGE SCALE GENOMIC DNA]</scope>
    <source>
        <strain evidence="3">DSM 22607</strain>
    </source>
</reference>
<proteinExistence type="predicted"/>
<name>A0A136Q6I2_9FIRM</name>
<evidence type="ECO:0000313" key="3">
    <source>
        <dbReference type="Proteomes" id="UP000070366"/>
    </source>
</evidence>
<dbReference type="InterPro" id="IPR036388">
    <property type="entry name" value="WH-like_DNA-bd_sf"/>
</dbReference>
<dbReference type="SUPFAM" id="SSF52172">
    <property type="entry name" value="CheY-like"/>
    <property type="match status" value="1"/>
</dbReference>
<organism evidence="2 3">
    <name type="scientific">Christensenella minuta</name>
    <dbReference type="NCBI Taxonomy" id="626937"/>
    <lineage>
        <taxon>Bacteria</taxon>
        <taxon>Bacillati</taxon>
        <taxon>Bacillota</taxon>
        <taxon>Clostridia</taxon>
        <taxon>Christensenellales</taxon>
        <taxon>Christensenellaceae</taxon>
        <taxon>Christensenella</taxon>
    </lineage>
</organism>
<dbReference type="GO" id="GO:0003723">
    <property type="term" value="F:RNA binding"/>
    <property type="evidence" value="ECO:0007669"/>
    <property type="project" value="InterPro"/>
</dbReference>